<reference evidence="1" key="1">
    <citation type="submission" date="2020-07" db="EMBL/GenBank/DDBJ databases">
        <title>Multicomponent nature underlies the extraordinary mechanical properties of spider dragline silk.</title>
        <authorList>
            <person name="Kono N."/>
            <person name="Nakamura H."/>
            <person name="Mori M."/>
            <person name="Yoshida Y."/>
            <person name="Ohtoshi R."/>
            <person name="Malay A.D."/>
            <person name="Moran D.A.P."/>
            <person name="Tomita M."/>
            <person name="Numata K."/>
            <person name="Arakawa K."/>
        </authorList>
    </citation>
    <scope>NUCLEOTIDE SEQUENCE</scope>
</reference>
<organism evidence="1 2">
    <name type="scientific">Trichonephila clavata</name>
    <name type="common">Joro spider</name>
    <name type="synonym">Nephila clavata</name>
    <dbReference type="NCBI Taxonomy" id="2740835"/>
    <lineage>
        <taxon>Eukaryota</taxon>
        <taxon>Metazoa</taxon>
        <taxon>Ecdysozoa</taxon>
        <taxon>Arthropoda</taxon>
        <taxon>Chelicerata</taxon>
        <taxon>Arachnida</taxon>
        <taxon>Araneae</taxon>
        <taxon>Araneomorphae</taxon>
        <taxon>Entelegynae</taxon>
        <taxon>Araneoidea</taxon>
        <taxon>Nephilidae</taxon>
        <taxon>Trichonephila</taxon>
    </lineage>
</organism>
<accession>A0A8X6HUJ3</accession>
<keyword evidence="2" id="KW-1185">Reference proteome</keyword>
<evidence type="ECO:0000313" key="1">
    <source>
        <dbReference type="EMBL" id="GFQ93084.1"/>
    </source>
</evidence>
<dbReference type="EMBL" id="BMAO01004204">
    <property type="protein sequence ID" value="GFQ93084.1"/>
    <property type="molecule type" value="Genomic_DNA"/>
</dbReference>
<dbReference type="AlphaFoldDB" id="A0A8X6HUJ3"/>
<dbReference type="Proteomes" id="UP000887116">
    <property type="component" value="Unassembled WGS sequence"/>
</dbReference>
<gene>
    <name evidence="1" type="ORF">TNCT_32201</name>
</gene>
<proteinExistence type="predicted"/>
<protein>
    <submittedName>
        <fullName evidence="1">Uncharacterized protein</fullName>
    </submittedName>
</protein>
<name>A0A8X6HUJ3_TRICU</name>
<evidence type="ECO:0000313" key="2">
    <source>
        <dbReference type="Proteomes" id="UP000887116"/>
    </source>
</evidence>
<comment type="caution">
    <text evidence="1">The sequence shown here is derived from an EMBL/GenBank/DDBJ whole genome shotgun (WGS) entry which is preliminary data.</text>
</comment>
<sequence length="139" mass="16918">MKYIPVSELYWNSCPHMQSEWCMVHSSSQTISLTEKEFFIKDNWIFFWVRKMHEDYPVSELYWYNCPHMQSEWCMVHSSSQTITNRGIIFQKRIGSFPEKKNEVHPVSELYWKSCLICNQSGAWFIHHHRLLQYIKEFS</sequence>